<gene>
    <name evidence="2" type="ORF">GCM10011617_03790</name>
</gene>
<dbReference type="Pfam" id="PF13474">
    <property type="entry name" value="SnoaL_3"/>
    <property type="match status" value="1"/>
</dbReference>
<dbReference type="SUPFAM" id="SSF54427">
    <property type="entry name" value="NTF2-like"/>
    <property type="match status" value="1"/>
</dbReference>
<dbReference type="Gene3D" id="3.10.450.50">
    <property type="match status" value="1"/>
</dbReference>
<evidence type="ECO:0000313" key="2">
    <source>
        <dbReference type="EMBL" id="GGZ88190.1"/>
    </source>
</evidence>
<sequence length="133" mass="14973">MFTTVKTLFQEYGRRSIDGCMACMAPGGQTMAYGTNANEKRLGSDEIREQFLLDWSQTSSATITPTWHHEVQHGDCGWVVADLRFDFEMLAGKQQAETRATFVLQRDGAGRWLIEHMHFSAPAELATNTQLVD</sequence>
<proteinExistence type="predicted"/>
<evidence type="ECO:0000313" key="3">
    <source>
        <dbReference type="Proteomes" id="UP000634139"/>
    </source>
</evidence>
<name>A0A918R768_9SPHN</name>
<accession>A0A918R768</accession>
<feature type="domain" description="SnoaL-like" evidence="1">
    <location>
        <begin position="8"/>
        <end position="123"/>
    </location>
</feature>
<dbReference type="Proteomes" id="UP000634139">
    <property type="component" value="Unassembled WGS sequence"/>
</dbReference>
<dbReference type="RefSeq" id="WP_189538715.1">
    <property type="nucleotide sequence ID" value="NZ_BMZD01000001.1"/>
</dbReference>
<reference evidence="2" key="2">
    <citation type="submission" date="2020-09" db="EMBL/GenBank/DDBJ databases">
        <authorList>
            <person name="Sun Q."/>
            <person name="Kim S."/>
        </authorList>
    </citation>
    <scope>NUCLEOTIDE SEQUENCE</scope>
    <source>
        <strain evidence="2">KCTC 32422</strain>
    </source>
</reference>
<dbReference type="InterPro" id="IPR032710">
    <property type="entry name" value="NTF2-like_dom_sf"/>
</dbReference>
<keyword evidence="3" id="KW-1185">Reference proteome</keyword>
<protein>
    <recommendedName>
        <fullName evidence="1">SnoaL-like domain-containing protein</fullName>
    </recommendedName>
</protein>
<dbReference type="AlphaFoldDB" id="A0A918R768"/>
<dbReference type="EMBL" id="BMZD01000001">
    <property type="protein sequence ID" value="GGZ88190.1"/>
    <property type="molecule type" value="Genomic_DNA"/>
</dbReference>
<organism evidence="2 3">
    <name type="scientific">Novosphingobium arvoryzae</name>
    <dbReference type="NCBI Taxonomy" id="1256514"/>
    <lineage>
        <taxon>Bacteria</taxon>
        <taxon>Pseudomonadati</taxon>
        <taxon>Pseudomonadota</taxon>
        <taxon>Alphaproteobacteria</taxon>
        <taxon>Sphingomonadales</taxon>
        <taxon>Sphingomonadaceae</taxon>
        <taxon>Novosphingobium</taxon>
    </lineage>
</organism>
<comment type="caution">
    <text evidence="2">The sequence shown here is derived from an EMBL/GenBank/DDBJ whole genome shotgun (WGS) entry which is preliminary data.</text>
</comment>
<evidence type="ECO:0000259" key="1">
    <source>
        <dbReference type="Pfam" id="PF13474"/>
    </source>
</evidence>
<dbReference type="InterPro" id="IPR037401">
    <property type="entry name" value="SnoaL-like"/>
</dbReference>
<reference evidence="2" key="1">
    <citation type="journal article" date="2014" name="Int. J. Syst. Evol. Microbiol.">
        <title>Complete genome sequence of Corynebacterium casei LMG S-19264T (=DSM 44701T), isolated from a smear-ripened cheese.</title>
        <authorList>
            <consortium name="US DOE Joint Genome Institute (JGI-PGF)"/>
            <person name="Walter F."/>
            <person name="Albersmeier A."/>
            <person name="Kalinowski J."/>
            <person name="Ruckert C."/>
        </authorList>
    </citation>
    <scope>NUCLEOTIDE SEQUENCE</scope>
    <source>
        <strain evidence="2">KCTC 32422</strain>
    </source>
</reference>